<keyword evidence="1" id="KW-0677">Repeat</keyword>
<dbReference type="Pfam" id="PF08238">
    <property type="entry name" value="Sel1"/>
    <property type="match status" value="2"/>
</dbReference>
<reference evidence="2 3" key="1">
    <citation type="submission" date="2021-06" db="EMBL/GenBank/DDBJ databases">
        <title>Gemonas diversity in paddy soil.</title>
        <authorList>
            <person name="Liu G."/>
        </authorList>
    </citation>
    <scope>NUCLEOTIDE SEQUENCE [LARGE SCALE GENOMIC DNA]</scope>
    <source>
        <strain evidence="2 3">RG29</strain>
    </source>
</reference>
<sequence>MKRRNMVHGIIALFCAVSLYAGPVYATYNEGMEAYLMKDYARAMKNFMYEEDAASLYMVGYLYDHGEGVPNDSAKAVEWYTKAAEKGSVKAMYRLGVMYSNGVGVEKDDATAIMWFKKAAFKGFVPAKDAVKRLEKSSN</sequence>
<protein>
    <submittedName>
        <fullName evidence="2">Sel1 repeat family protein</fullName>
    </submittedName>
</protein>
<proteinExistence type="predicted"/>
<dbReference type="EMBL" id="CP076724">
    <property type="protein sequence ID" value="QWV96499.1"/>
    <property type="molecule type" value="Genomic_DNA"/>
</dbReference>
<keyword evidence="3" id="KW-1185">Reference proteome</keyword>
<dbReference type="PANTHER" id="PTHR46430">
    <property type="entry name" value="PROTEIN SKT5-RELATED"/>
    <property type="match status" value="1"/>
</dbReference>
<accession>A0ABX8JDM8</accession>
<dbReference type="InterPro" id="IPR051726">
    <property type="entry name" value="Chitin_Synth_Reg"/>
</dbReference>
<name>A0ABX8JDM8_9BACT</name>
<dbReference type="SMART" id="SM00671">
    <property type="entry name" value="SEL1"/>
    <property type="match status" value="2"/>
</dbReference>
<evidence type="ECO:0000313" key="2">
    <source>
        <dbReference type="EMBL" id="QWV96499.1"/>
    </source>
</evidence>
<dbReference type="Proteomes" id="UP000683493">
    <property type="component" value="Chromosome"/>
</dbReference>
<evidence type="ECO:0000313" key="3">
    <source>
        <dbReference type="Proteomes" id="UP000683493"/>
    </source>
</evidence>
<gene>
    <name evidence="2" type="ORF">KP005_14105</name>
</gene>
<dbReference type="InterPro" id="IPR006597">
    <property type="entry name" value="Sel1-like"/>
</dbReference>
<evidence type="ECO:0000256" key="1">
    <source>
        <dbReference type="ARBA" id="ARBA00022737"/>
    </source>
</evidence>
<organism evidence="2 3">
    <name type="scientific">Geomonas diazotrophica</name>
    <dbReference type="NCBI Taxonomy" id="2843197"/>
    <lineage>
        <taxon>Bacteria</taxon>
        <taxon>Pseudomonadati</taxon>
        <taxon>Thermodesulfobacteriota</taxon>
        <taxon>Desulfuromonadia</taxon>
        <taxon>Geobacterales</taxon>
        <taxon>Geobacteraceae</taxon>
        <taxon>Geomonas</taxon>
    </lineage>
</organism>